<evidence type="ECO:0000313" key="13">
    <source>
        <dbReference type="Proteomes" id="UP000593562"/>
    </source>
</evidence>
<keyword evidence="6" id="KW-0720">Serine protease</keyword>
<evidence type="ECO:0000256" key="5">
    <source>
        <dbReference type="ARBA" id="ARBA00022801"/>
    </source>
</evidence>
<dbReference type="InterPro" id="IPR045051">
    <property type="entry name" value="SBT"/>
</dbReference>
<keyword evidence="3" id="KW-0645">Protease</keyword>
<proteinExistence type="inferred from homology"/>
<dbReference type="PRINTS" id="PR00723">
    <property type="entry name" value="SUBTILISIN"/>
</dbReference>
<dbReference type="Gene3D" id="3.30.70.80">
    <property type="entry name" value="Peptidase S8 propeptide/proteinase inhibitor I9"/>
    <property type="match status" value="1"/>
</dbReference>
<dbReference type="GO" id="GO:0004252">
    <property type="term" value="F:serine-type endopeptidase activity"/>
    <property type="evidence" value="ECO:0007669"/>
    <property type="project" value="InterPro"/>
</dbReference>
<keyword evidence="4 9" id="KW-0732">Signal</keyword>
<organism evidence="12 13">
    <name type="scientific">Tripterygium wilfordii</name>
    <name type="common">Thunder God vine</name>
    <dbReference type="NCBI Taxonomy" id="458696"/>
    <lineage>
        <taxon>Eukaryota</taxon>
        <taxon>Viridiplantae</taxon>
        <taxon>Streptophyta</taxon>
        <taxon>Embryophyta</taxon>
        <taxon>Tracheophyta</taxon>
        <taxon>Spermatophyta</taxon>
        <taxon>Magnoliopsida</taxon>
        <taxon>eudicotyledons</taxon>
        <taxon>Gunneridae</taxon>
        <taxon>Pentapetalae</taxon>
        <taxon>rosids</taxon>
        <taxon>fabids</taxon>
        <taxon>Celastrales</taxon>
        <taxon>Celastraceae</taxon>
        <taxon>Tripterygium</taxon>
    </lineage>
</organism>
<dbReference type="GO" id="GO:0006508">
    <property type="term" value="P:proteolysis"/>
    <property type="evidence" value="ECO:0007669"/>
    <property type="project" value="UniProtKB-KW"/>
</dbReference>
<dbReference type="InParanoid" id="A0A7J7CTN9"/>
<comment type="caution">
    <text evidence="7">Lacks conserved residue(s) required for the propagation of feature annotation.</text>
</comment>
<gene>
    <name evidence="12" type="ORF">HS088_TW13G00348</name>
</gene>
<evidence type="ECO:0000256" key="8">
    <source>
        <dbReference type="SAM" id="MobiDB-lite"/>
    </source>
</evidence>
<comment type="similarity">
    <text evidence="2 7">Belongs to the peptidase S8 family.</text>
</comment>
<evidence type="ECO:0000313" key="12">
    <source>
        <dbReference type="EMBL" id="KAF5737467.1"/>
    </source>
</evidence>
<evidence type="ECO:0000256" key="9">
    <source>
        <dbReference type="SAM" id="SignalP"/>
    </source>
</evidence>
<accession>A0A7J7CTN9</accession>
<dbReference type="InterPro" id="IPR000209">
    <property type="entry name" value="Peptidase_S8/S53_dom"/>
</dbReference>
<dbReference type="InterPro" id="IPR036852">
    <property type="entry name" value="Peptidase_S8/S53_dom_sf"/>
</dbReference>
<feature type="chain" id="PRO_5029866784" evidence="9">
    <location>
        <begin position="22"/>
        <end position="248"/>
    </location>
</feature>
<evidence type="ECO:0000256" key="1">
    <source>
        <dbReference type="ARBA" id="ARBA00004613"/>
    </source>
</evidence>
<evidence type="ECO:0000256" key="4">
    <source>
        <dbReference type="ARBA" id="ARBA00022729"/>
    </source>
</evidence>
<feature type="region of interest" description="Disordered" evidence="8">
    <location>
        <begin position="187"/>
        <end position="208"/>
    </location>
</feature>
<evidence type="ECO:0000256" key="2">
    <source>
        <dbReference type="ARBA" id="ARBA00011073"/>
    </source>
</evidence>
<dbReference type="InterPro" id="IPR010259">
    <property type="entry name" value="S8pro/Inhibitor_I9"/>
</dbReference>
<name>A0A7J7CTN9_TRIWF</name>
<evidence type="ECO:0000256" key="3">
    <source>
        <dbReference type="ARBA" id="ARBA00022670"/>
    </source>
</evidence>
<comment type="caution">
    <text evidence="12">The sequence shown here is derived from an EMBL/GenBank/DDBJ whole genome shotgun (WGS) entry which is preliminary data.</text>
</comment>
<dbReference type="SUPFAM" id="SSF52743">
    <property type="entry name" value="Subtilisin-like"/>
    <property type="match status" value="1"/>
</dbReference>
<feature type="signal peptide" evidence="9">
    <location>
        <begin position="1"/>
        <end position="21"/>
    </location>
</feature>
<reference evidence="12 13" key="1">
    <citation type="journal article" date="2020" name="Nat. Commun.">
        <title>Genome of Tripterygium wilfordii and identification of cytochrome P450 involved in triptolide biosynthesis.</title>
        <authorList>
            <person name="Tu L."/>
            <person name="Su P."/>
            <person name="Zhang Z."/>
            <person name="Gao L."/>
            <person name="Wang J."/>
            <person name="Hu T."/>
            <person name="Zhou J."/>
            <person name="Zhang Y."/>
            <person name="Zhao Y."/>
            <person name="Liu Y."/>
            <person name="Song Y."/>
            <person name="Tong Y."/>
            <person name="Lu Y."/>
            <person name="Yang J."/>
            <person name="Xu C."/>
            <person name="Jia M."/>
            <person name="Peters R.J."/>
            <person name="Huang L."/>
            <person name="Gao W."/>
        </authorList>
    </citation>
    <scope>NUCLEOTIDE SEQUENCE [LARGE SCALE GENOMIC DNA]</scope>
    <source>
        <strain evidence="13">cv. XIE 37</strain>
        <tissue evidence="12">Leaf</tissue>
    </source>
</reference>
<keyword evidence="13" id="KW-1185">Reference proteome</keyword>
<dbReference type="InterPro" id="IPR037045">
    <property type="entry name" value="S8pro/Inhibitor_I9_sf"/>
</dbReference>
<dbReference type="Proteomes" id="UP000593562">
    <property type="component" value="Unassembled WGS sequence"/>
</dbReference>
<dbReference type="Pfam" id="PF00082">
    <property type="entry name" value="Peptidase_S8"/>
    <property type="match status" value="1"/>
</dbReference>
<dbReference type="InterPro" id="IPR015500">
    <property type="entry name" value="Peptidase_S8_subtilisin-rel"/>
</dbReference>
<dbReference type="EMBL" id="JAAARO010000013">
    <property type="protein sequence ID" value="KAF5737467.1"/>
    <property type="molecule type" value="Genomic_DNA"/>
</dbReference>
<dbReference type="GO" id="GO:0005576">
    <property type="term" value="C:extracellular region"/>
    <property type="evidence" value="ECO:0007669"/>
    <property type="project" value="UniProtKB-SubCell"/>
</dbReference>
<dbReference type="AlphaFoldDB" id="A0A7J7CTN9"/>
<feature type="domain" description="Peptidase S8/S53" evidence="10">
    <location>
        <begin position="128"/>
        <end position="241"/>
    </location>
</feature>
<dbReference type="Pfam" id="PF05922">
    <property type="entry name" value="Inhibitor_I9"/>
    <property type="match status" value="1"/>
</dbReference>
<evidence type="ECO:0000259" key="11">
    <source>
        <dbReference type="Pfam" id="PF05922"/>
    </source>
</evidence>
<comment type="subcellular location">
    <subcellularLocation>
        <location evidence="1">Secreted</location>
    </subcellularLocation>
</comment>
<dbReference type="PANTHER" id="PTHR10795">
    <property type="entry name" value="PROPROTEIN CONVERTASE SUBTILISIN/KEXIN"/>
    <property type="match status" value="1"/>
</dbReference>
<feature type="domain" description="Inhibitor I9" evidence="11">
    <location>
        <begin position="36"/>
        <end position="96"/>
    </location>
</feature>
<dbReference type="Gene3D" id="3.40.50.200">
    <property type="entry name" value="Peptidase S8/S53 domain"/>
    <property type="match status" value="1"/>
</dbReference>
<sequence length="248" mass="26953">MIMNVGQNLLVLIISLHLVAASVLVHGSTDEERKPYIVYMGESPEVHISAVDQHHNLLLSATGDEDLARESRIYSYEKSFNGFAAKLLPHEAKRLSVFESTRRKLHTTRSWDFLGMTETSKRNYKIESNIIVGLLDTGIYIQSPSFNAEGYGPAPARWKGKCQKGGNFTGCNNKVIGAKFFNLNNSKQPGELSPADEEGHGTHTSSTVAGVPVKGASVYGIGKGIVRGGVPSAQIAMYKVCRVMAALT</sequence>
<evidence type="ECO:0000256" key="7">
    <source>
        <dbReference type="PROSITE-ProRule" id="PRU01240"/>
    </source>
</evidence>
<evidence type="ECO:0000259" key="10">
    <source>
        <dbReference type="Pfam" id="PF00082"/>
    </source>
</evidence>
<protein>
    <submittedName>
        <fullName evidence="12">Putative Xylem serine proteinase 1</fullName>
    </submittedName>
</protein>
<keyword evidence="5" id="KW-0378">Hydrolase</keyword>
<evidence type="ECO:0000256" key="6">
    <source>
        <dbReference type="ARBA" id="ARBA00022825"/>
    </source>
</evidence>
<dbReference type="PROSITE" id="PS51892">
    <property type="entry name" value="SUBTILASE"/>
    <property type="match status" value="1"/>
</dbReference>